<dbReference type="EMBL" id="BLLF01002688">
    <property type="protein sequence ID" value="GFH24995.1"/>
    <property type="molecule type" value="Genomic_DNA"/>
</dbReference>
<proteinExistence type="predicted"/>
<organism evidence="1 2">
    <name type="scientific">Haematococcus lacustris</name>
    <name type="common">Green alga</name>
    <name type="synonym">Haematococcus pluvialis</name>
    <dbReference type="NCBI Taxonomy" id="44745"/>
    <lineage>
        <taxon>Eukaryota</taxon>
        <taxon>Viridiplantae</taxon>
        <taxon>Chlorophyta</taxon>
        <taxon>core chlorophytes</taxon>
        <taxon>Chlorophyceae</taxon>
        <taxon>CS clade</taxon>
        <taxon>Chlamydomonadales</taxon>
        <taxon>Haematococcaceae</taxon>
        <taxon>Haematococcus</taxon>
    </lineage>
</organism>
<gene>
    <name evidence="1" type="ORF">HaLaN_22882</name>
</gene>
<feature type="non-terminal residue" evidence="1">
    <location>
        <position position="1"/>
    </location>
</feature>
<comment type="caution">
    <text evidence="1">The sequence shown here is derived from an EMBL/GenBank/DDBJ whole genome shotgun (WGS) entry which is preliminary data.</text>
</comment>
<feature type="non-terminal residue" evidence="1">
    <location>
        <position position="125"/>
    </location>
</feature>
<dbReference type="Proteomes" id="UP000485058">
    <property type="component" value="Unassembled WGS sequence"/>
</dbReference>
<evidence type="ECO:0000313" key="2">
    <source>
        <dbReference type="Proteomes" id="UP000485058"/>
    </source>
</evidence>
<keyword evidence="2" id="KW-1185">Reference proteome</keyword>
<accession>A0A699ZSU2</accession>
<name>A0A699ZSU2_HAELA</name>
<sequence>SLAITLATTPKGSRVRRSTPRLATLQQAIALLSWLLTPPPPPANSVVLLDDGGLLMLRARLHSQALSGGLVQACLRCAHNAKACEGWMLEAVAMLRGLEVQAQLSRVMQRGLEALRADAAALQGL</sequence>
<dbReference type="AlphaFoldDB" id="A0A699ZSU2"/>
<protein>
    <submittedName>
        <fullName evidence="1">Uncharacterized protein</fullName>
    </submittedName>
</protein>
<reference evidence="1 2" key="1">
    <citation type="submission" date="2020-02" db="EMBL/GenBank/DDBJ databases">
        <title>Draft genome sequence of Haematococcus lacustris strain NIES-144.</title>
        <authorList>
            <person name="Morimoto D."/>
            <person name="Nakagawa S."/>
            <person name="Yoshida T."/>
            <person name="Sawayama S."/>
        </authorList>
    </citation>
    <scope>NUCLEOTIDE SEQUENCE [LARGE SCALE GENOMIC DNA]</scope>
    <source>
        <strain evidence="1 2">NIES-144</strain>
    </source>
</reference>
<evidence type="ECO:0000313" key="1">
    <source>
        <dbReference type="EMBL" id="GFH24995.1"/>
    </source>
</evidence>